<dbReference type="InterPro" id="IPR044492">
    <property type="entry name" value="P_typ_ATPase_HD_dom"/>
</dbReference>
<dbReference type="GO" id="GO:0005524">
    <property type="term" value="F:ATP binding"/>
    <property type="evidence" value="ECO:0007669"/>
    <property type="project" value="UniProtKB-UniRule"/>
</dbReference>
<dbReference type="InterPro" id="IPR059000">
    <property type="entry name" value="ATPase_P-type_domA"/>
</dbReference>
<dbReference type="Pfam" id="PF00702">
    <property type="entry name" value="Hydrolase"/>
    <property type="match status" value="1"/>
</dbReference>
<dbReference type="PRINTS" id="PR00119">
    <property type="entry name" value="CATATPASE"/>
</dbReference>
<evidence type="ECO:0000256" key="8">
    <source>
        <dbReference type="ARBA" id="ARBA00022989"/>
    </source>
</evidence>
<dbReference type="SUPFAM" id="SSF56784">
    <property type="entry name" value="HAD-like"/>
    <property type="match status" value="1"/>
</dbReference>
<evidence type="ECO:0000256" key="3">
    <source>
        <dbReference type="ARBA" id="ARBA00022692"/>
    </source>
</evidence>
<evidence type="ECO:0000256" key="1">
    <source>
        <dbReference type="ARBA" id="ARBA00004651"/>
    </source>
</evidence>
<dbReference type="SUPFAM" id="SSF55008">
    <property type="entry name" value="HMA, heavy metal-associated domain"/>
    <property type="match status" value="1"/>
</dbReference>
<feature type="transmembrane region" description="Helical" evidence="12">
    <location>
        <begin position="110"/>
        <end position="129"/>
    </location>
</feature>
<dbReference type="PANTHER" id="PTHR43520:SF8">
    <property type="entry name" value="P-TYPE CU(+) TRANSPORTER"/>
    <property type="match status" value="1"/>
</dbReference>
<dbReference type="GO" id="GO:0016887">
    <property type="term" value="F:ATP hydrolysis activity"/>
    <property type="evidence" value="ECO:0007669"/>
    <property type="project" value="InterPro"/>
</dbReference>
<evidence type="ECO:0000259" key="14">
    <source>
        <dbReference type="PROSITE" id="PS50846"/>
    </source>
</evidence>
<evidence type="ECO:0000256" key="7">
    <source>
        <dbReference type="ARBA" id="ARBA00022967"/>
    </source>
</evidence>
<dbReference type="InterPro" id="IPR027256">
    <property type="entry name" value="P-typ_ATPase_IB"/>
</dbReference>
<keyword evidence="9 12" id="KW-0472">Membrane</keyword>
<dbReference type="Pfam" id="PF00403">
    <property type="entry name" value="HMA"/>
    <property type="match status" value="1"/>
</dbReference>
<dbReference type="Gene3D" id="3.40.1110.10">
    <property type="entry name" value="Calcium-transporting ATPase, cytoplasmic domain N"/>
    <property type="match status" value="1"/>
</dbReference>
<dbReference type="PANTHER" id="PTHR43520">
    <property type="entry name" value="ATP7, ISOFORM B"/>
    <property type="match status" value="1"/>
</dbReference>
<comment type="subcellular location">
    <subcellularLocation>
        <location evidence="1">Cell membrane</location>
        <topology evidence="1">Multi-pass membrane protein</topology>
    </subcellularLocation>
</comment>
<evidence type="ECO:0000313" key="15">
    <source>
        <dbReference type="EMBL" id="THV08925.1"/>
    </source>
</evidence>
<dbReference type="NCBIfam" id="TIGR01511">
    <property type="entry name" value="ATPase-IB1_Cu"/>
    <property type="match status" value="1"/>
</dbReference>
<dbReference type="GO" id="GO:0055070">
    <property type="term" value="P:copper ion homeostasis"/>
    <property type="evidence" value="ECO:0007669"/>
    <property type="project" value="TreeGrafter"/>
</dbReference>
<reference evidence="15 16" key="1">
    <citation type="journal article" date="2009" name="Int. J. Syst. Evol. Microbiol.">
        <title>Nocardioides caeni sp. nov., isolated from wastewater.</title>
        <authorList>
            <person name="Yoon J.H."/>
            <person name="Kang S.J."/>
            <person name="Park S."/>
            <person name="Kim W."/>
            <person name="Oh T.K."/>
        </authorList>
    </citation>
    <scope>NUCLEOTIDE SEQUENCE [LARGE SCALE GENOMIC DNA]</scope>
    <source>
        <strain evidence="15 16">DSM 23134</strain>
    </source>
</reference>
<evidence type="ECO:0000256" key="12">
    <source>
        <dbReference type="RuleBase" id="RU362081"/>
    </source>
</evidence>
<dbReference type="SFLD" id="SFLDS00003">
    <property type="entry name" value="Haloacid_Dehalogenase"/>
    <property type="match status" value="1"/>
</dbReference>
<feature type="transmembrane region" description="Helical" evidence="12">
    <location>
        <begin position="173"/>
        <end position="192"/>
    </location>
</feature>
<evidence type="ECO:0000256" key="10">
    <source>
        <dbReference type="ARBA" id="ARBA00049360"/>
    </source>
</evidence>
<evidence type="ECO:0000256" key="9">
    <source>
        <dbReference type="ARBA" id="ARBA00023136"/>
    </source>
</evidence>
<evidence type="ECO:0000313" key="16">
    <source>
        <dbReference type="Proteomes" id="UP000307087"/>
    </source>
</evidence>
<evidence type="ECO:0000256" key="4">
    <source>
        <dbReference type="ARBA" id="ARBA00022723"/>
    </source>
</evidence>
<evidence type="ECO:0000256" key="2">
    <source>
        <dbReference type="ARBA" id="ARBA00006024"/>
    </source>
</evidence>
<dbReference type="InterPro" id="IPR036412">
    <property type="entry name" value="HAD-like_sf"/>
</dbReference>
<feature type="transmembrane region" description="Helical" evidence="12">
    <location>
        <begin position="715"/>
        <end position="734"/>
    </location>
</feature>
<dbReference type="InterPro" id="IPR017969">
    <property type="entry name" value="Heavy-metal-associated_CS"/>
</dbReference>
<dbReference type="InterPro" id="IPR001757">
    <property type="entry name" value="P_typ_ATPase"/>
</dbReference>
<dbReference type="OrthoDB" id="7059309at2"/>
<keyword evidence="3 12" id="KW-0812">Transmembrane</keyword>
<feature type="transmembrane region" description="Helical" evidence="12">
    <location>
        <begin position="220"/>
        <end position="238"/>
    </location>
</feature>
<feature type="transmembrane region" description="Helical" evidence="12">
    <location>
        <begin position="135"/>
        <end position="153"/>
    </location>
</feature>
<comment type="similarity">
    <text evidence="2 12">Belongs to the cation transport ATPase (P-type) (TC 3.A.3) family. Type IB subfamily.</text>
</comment>
<dbReference type="PROSITE" id="PS00154">
    <property type="entry name" value="ATPASE_E1_E2"/>
    <property type="match status" value="1"/>
</dbReference>
<dbReference type="InterPro" id="IPR023299">
    <property type="entry name" value="ATPase_P-typ_cyto_dom_N"/>
</dbReference>
<dbReference type="EMBL" id="STGW01000021">
    <property type="protein sequence ID" value="THV08925.1"/>
    <property type="molecule type" value="Genomic_DNA"/>
</dbReference>
<comment type="caution">
    <text evidence="15">The sequence shown here is derived from an EMBL/GenBank/DDBJ whole genome shotgun (WGS) entry which is preliminary data.</text>
</comment>
<dbReference type="PROSITE" id="PS01229">
    <property type="entry name" value="COF_2"/>
    <property type="match status" value="1"/>
</dbReference>
<feature type="transmembrane region" description="Helical" evidence="12">
    <location>
        <begin position="401"/>
        <end position="424"/>
    </location>
</feature>
<accession>A0A4S8MZY6</accession>
<dbReference type="InterPro" id="IPR023298">
    <property type="entry name" value="ATPase_P-typ_TM_dom_sf"/>
</dbReference>
<organism evidence="15 16">
    <name type="scientific">Nocardioides caeni</name>
    <dbReference type="NCBI Taxonomy" id="574700"/>
    <lineage>
        <taxon>Bacteria</taxon>
        <taxon>Bacillati</taxon>
        <taxon>Actinomycetota</taxon>
        <taxon>Actinomycetes</taxon>
        <taxon>Propionibacteriales</taxon>
        <taxon>Nocardioidaceae</taxon>
        <taxon>Nocardioides</taxon>
    </lineage>
</organism>
<protein>
    <recommendedName>
        <fullName evidence="11">Cation-transporting P-type ATPase B</fullName>
    </recommendedName>
</protein>
<proteinExistence type="inferred from homology"/>
<evidence type="ECO:0000256" key="5">
    <source>
        <dbReference type="ARBA" id="ARBA00022741"/>
    </source>
</evidence>
<dbReference type="GO" id="GO:0043682">
    <property type="term" value="F:P-type divalent copper transporter activity"/>
    <property type="evidence" value="ECO:0007669"/>
    <property type="project" value="TreeGrafter"/>
</dbReference>
<dbReference type="NCBIfam" id="TIGR01494">
    <property type="entry name" value="ATPase_P-type"/>
    <property type="match status" value="1"/>
</dbReference>
<feature type="compositionally biased region" description="Basic and acidic residues" evidence="13">
    <location>
        <begin position="91"/>
        <end position="103"/>
    </location>
</feature>
<keyword evidence="8 12" id="KW-1133">Transmembrane helix</keyword>
<dbReference type="AlphaFoldDB" id="A0A4S8MZY6"/>
<dbReference type="SUPFAM" id="SSF81665">
    <property type="entry name" value="Calcium ATPase, transmembrane domain M"/>
    <property type="match status" value="1"/>
</dbReference>
<dbReference type="Proteomes" id="UP000307087">
    <property type="component" value="Unassembled WGS sequence"/>
</dbReference>
<dbReference type="FunFam" id="2.70.150.10:FF:000002">
    <property type="entry name" value="Copper-transporting ATPase 1, putative"/>
    <property type="match status" value="1"/>
</dbReference>
<dbReference type="InterPro" id="IPR036163">
    <property type="entry name" value="HMA_dom_sf"/>
</dbReference>
<dbReference type="InterPro" id="IPR018303">
    <property type="entry name" value="ATPase_P-typ_P_site"/>
</dbReference>
<keyword evidence="5 12" id="KW-0547">Nucleotide-binding</keyword>
<dbReference type="SFLD" id="SFLDG00002">
    <property type="entry name" value="C1.7:_P-type_atpase_like"/>
    <property type="match status" value="1"/>
</dbReference>
<keyword evidence="6 12" id="KW-0067">ATP-binding</keyword>
<dbReference type="PROSITE" id="PS01047">
    <property type="entry name" value="HMA_1"/>
    <property type="match status" value="1"/>
</dbReference>
<dbReference type="SUPFAM" id="SSF81653">
    <property type="entry name" value="Calcium ATPase, transduction domain A"/>
    <property type="match status" value="1"/>
</dbReference>
<dbReference type="CDD" id="cd02094">
    <property type="entry name" value="P-type_ATPase_Cu-like"/>
    <property type="match status" value="1"/>
</dbReference>
<comment type="catalytic activity">
    <reaction evidence="10">
        <text>ATP + H2O = ADP + phosphate + H(+)</text>
        <dbReference type="Rhea" id="RHEA:13065"/>
        <dbReference type="ChEBI" id="CHEBI:15377"/>
        <dbReference type="ChEBI" id="CHEBI:15378"/>
        <dbReference type="ChEBI" id="CHEBI:30616"/>
        <dbReference type="ChEBI" id="CHEBI:43474"/>
        <dbReference type="ChEBI" id="CHEBI:456216"/>
    </reaction>
</comment>
<dbReference type="Gene3D" id="2.70.150.10">
    <property type="entry name" value="Calcium-transporting ATPase, cytoplasmic transduction domain A"/>
    <property type="match status" value="1"/>
</dbReference>
<feature type="domain" description="HMA" evidence="14">
    <location>
        <begin position="13"/>
        <end position="77"/>
    </location>
</feature>
<dbReference type="RefSeq" id="WP_136564379.1">
    <property type="nucleotide sequence ID" value="NZ_BAABLS010000007.1"/>
</dbReference>
<name>A0A4S8MZY6_9ACTN</name>
<gene>
    <name evidence="15" type="ORF">E9934_18500</name>
</gene>
<feature type="transmembrane region" description="Helical" evidence="12">
    <location>
        <begin position="375"/>
        <end position="395"/>
    </location>
</feature>
<dbReference type="SFLD" id="SFLDF00027">
    <property type="entry name" value="p-type_atpase"/>
    <property type="match status" value="1"/>
</dbReference>
<keyword evidence="16" id="KW-1185">Reference proteome</keyword>
<feature type="transmembrane region" description="Helical" evidence="12">
    <location>
        <begin position="740"/>
        <end position="757"/>
    </location>
</feature>
<sequence>MSTTTESAATSAVEVDLDLTGMTCASCANRIERKLNKLEGVTATVNYATERARVQHADDVEVLTLIEAVESAGYGARVHRATPEPTAGDPGGRDDPGAEPRDPELDALRARLLGSLVLTVPVVLLAMVPPLQFDHWQWLSLTLAAPVATWGAWPFHRAAWINLRHGATTMDTLVSVGVLAAFAWSLVALFLGDAGAEGMRHPFQLFSGWGEAPSSGLGDIYLETAAGVTTFLLAGRFFEKRSKRQAGAALRALADTGARDVAVLRDGIDGPESPLPVADLAVGDLFVVRPGEKVATDGAVVRGTSSIDASLLTGESVPVEVAEGSPVTGATVNTTGRLVVRATRVGRDTHVAQLARLVEDAQAGKAAAQRLADRISGVFVPLVIALAVGTLGFWWGAGAGAAVAFTAAVSVLIIACPCALGLATPTALMVGTGRGAQLGILVRGPEALESAQAIDTVVLDKTGTVTTGHMAVSDVRAFDAPAEDVRRIAATLEAGSEHPIARAIATLVPDPDRGALDEFASAAGLGVTGTVDGTRAVIGRASFVAEQGLDVPDEVSAAVDEAQAAGATAVVVGWDGRARGVVAASDTLKEGSADAVARLKDLGLRPVLLTGDNRPAADAVAREVGIEEVVADVLPHEKQAFVAARQAEGRTVAMVGDGINDAAALAQADLGIALGTGTDVAREASDLTIVSGDLRVAVDGIRLSRRTLATIKGNLFWAFAYNVAALPLAAAALLSPMLAGAAMAFSSVFVVTNSLRLRSFR</sequence>
<dbReference type="FunFam" id="3.30.70.100:FF:000005">
    <property type="entry name" value="Copper-exporting P-type ATPase A"/>
    <property type="match status" value="1"/>
</dbReference>
<keyword evidence="12" id="KW-1003">Cell membrane</keyword>
<dbReference type="Gene3D" id="3.30.70.100">
    <property type="match status" value="1"/>
</dbReference>
<dbReference type="CDD" id="cd00371">
    <property type="entry name" value="HMA"/>
    <property type="match status" value="1"/>
</dbReference>
<keyword evidence="4 12" id="KW-0479">Metal-binding</keyword>
<dbReference type="InterPro" id="IPR006121">
    <property type="entry name" value="HMA_dom"/>
</dbReference>
<dbReference type="NCBIfam" id="TIGR01525">
    <property type="entry name" value="ATPase-IB_hvy"/>
    <property type="match status" value="1"/>
</dbReference>
<evidence type="ECO:0000256" key="6">
    <source>
        <dbReference type="ARBA" id="ARBA00022840"/>
    </source>
</evidence>
<evidence type="ECO:0000256" key="11">
    <source>
        <dbReference type="ARBA" id="ARBA00074171"/>
    </source>
</evidence>
<feature type="region of interest" description="Disordered" evidence="13">
    <location>
        <begin position="76"/>
        <end position="103"/>
    </location>
</feature>
<dbReference type="GO" id="GO:0005507">
    <property type="term" value="F:copper ion binding"/>
    <property type="evidence" value="ECO:0007669"/>
    <property type="project" value="TreeGrafter"/>
</dbReference>
<dbReference type="Gene3D" id="3.40.50.1000">
    <property type="entry name" value="HAD superfamily/HAD-like"/>
    <property type="match status" value="1"/>
</dbReference>
<evidence type="ECO:0000256" key="13">
    <source>
        <dbReference type="SAM" id="MobiDB-lite"/>
    </source>
</evidence>
<dbReference type="PROSITE" id="PS50846">
    <property type="entry name" value="HMA_2"/>
    <property type="match status" value="1"/>
</dbReference>
<dbReference type="GO" id="GO:0005886">
    <property type="term" value="C:plasma membrane"/>
    <property type="evidence" value="ECO:0007669"/>
    <property type="project" value="UniProtKB-SubCell"/>
</dbReference>
<dbReference type="Pfam" id="PF00122">
    <property type="entry name" value="E1-E2_ATPase"/>
    <property type="match status" value="1"/>
</dbReference>
<dbReference type="InterPro" id="IPR023214">
    <property type="entry name" value="HAD_sf"/>
</dbReference>
<keyword evidence="7" id="KW-1278">Translocase</keyword>
<dbReference type="InterPro" id="IPR008250">
    <property type="entry name" value="ATPase_P-typ_transduc_dom_A_sf"/>
</dbReference>